<dbReference type="AlphaFoldDB" id="A0A1M7PY99"/>
<evidence type="ECO:0008006" key="3">
    <source>
        <dbReference type="Google" id="ProtNLM"/>
    </source>
</evidence>
<reference evidence="1 2" key="1">
    <citation type="submission" date="2016-11" db="EMBL/GenBank/DDBJ databases">
        <authorList>
            <person name="Jaros S."/>
            <person name="Januszkiewicz K."/>
            <person name="Wedrychowicz H."/>
        </authorList>
    </citation>
    <scope>NUCLEOTIDE SEQUENCE [LARGE SCALE GENOMIC DNA]</scope>
    <source>
        <strain evidence="1 2">CGMCC 1.6102</strain>
    </source>
</reference>
<dbReference type="Proteomes" id="UP000184513">
    <property type="component" value="Unassembled WGS sequence"/>
</dbReference>
<dbReference type="RefSeq" id="WP_073096051.1">
    <property type="nucleotide sequence ID" value="NZ_FRCY01000012.1"/>
</dbReference>
<evidence type="ECO:0000313" key="2">
    <source>
        <dbReference type="Proteomes" id="UP000184513"/>
    </source>
</evidence>
<evidence type="ECO:0000313" key="1">
    <source>
        <dbReference type="EMBL" id="SHN22764.1"/>
    </source>
</evidence>
<organism evidence="1 2">
    <name type="scientific">Cyclobacterium lianum</name>
    <dbReference type="NCBI Taxonomy" id="388280"/>
    <lineage>
        <taxon>Bacteria</taxon>
        <taxon>Pseudomonadati</taxon>
        <taxon>Bacteroidota</taxon>
        <taxon>Cytophagia</taxon>
        <taxon>Cytophagales</taxon>
        <taxon>Cyclobacteriaceae</taxon>
        <taxon>Cyclobacterium</taxon>
    </lineage>
</organism>
<gene>
    <name evidence="1" type="ORF">SAMN04488057_11210</name>
</gene>
<name>A0A1M7PY99_9BACT</name>
<accession>A0A1M7PY99</accession>
<keyword evidence="2" id="KW-1185">Reference proteome</keyword>
<dbReference type="EMBL" id="FRCY01000012">
    <property type="protein sequence ID" value="SHN22764.1"/>
    <property type="molecule type" value="Genomic_DNA"/>
</dbReference>
<protein>
    <recommendedName>
        <fullName evidence="3">YD repeat-containing protein</fullName>
    </recommendedName>
</protein>
<sequence>MNTPTIFKNSIWDIPMLGRLILILNLIPTLAVGQQIELKTQTLPPSPEVSALAKFADTRISRYSGIPDINIPLYTIVEQDLEMPITMSYHAGGIRVEERAGWAGLGWALNAGGSISRTLKGLPDESDRSRSGYVNHHVIPDQLSLNELVDYYNRSQSGVIDFEQDIFHFTFGSYSGKFVLGKNGSINFLNASNLKIEYETLNGSIIGWKVRDENGNQYIFQDTERTVTEDISEARSTPYRSNYISAWHLTKIISYRGREITFHYEGYTESYYSRSAQSASYFLSGSSGKGVCGTDKITDGYSEVTVRGKQLISIQFGLGKIELEGRNDRQDASARRLSGLKVISSQGRLIKSFSFDHDYYRSTLSNQHIDLPDFIARATPNKRLRLLNIRENTASPELLYQIEYRGDELPHLFSYSQDHWGFYNGQSNQSLIPQYLKFRNANANRLVVPDKALIGSLKKITYPTGGSITYEMESNKAVVSSGEYYNFFSPIVLEEDQPRYSASVNSQNTKAIFQVEPAGSPIDTLKLIQYTVHLNDMRDCDGRGKDCVGTLDIYLYSAAERSFISLLSDNMRKGSISGELWLKAGTQYELVLEGPRRILAGVSASVSGRKNPPKQEETGQIEVLVGGLRIKSITKDFGNQTETIEYRYEQEADSLSSGSLASFPKYDLVTFNTVAEKVPGRNDILVDHCMKFELRSFSQVPLSANADFFGYANVKEIRENEQGVILRTDYQFLSPKDFPDQTRYLAPTGIIRSNEVKRGVPVREIYFAQTDEGFKKSRELVYSYQPSEKLRHENFTFSCMGYGPGGCQDVRYLKYYNTTVWNPLIEIQEIQYDIQTGAAFEKVSRITYDETYLLPIEKTFFLSQNTTQEEYYYYPFNIPESMNAAGQTAVLAGLMEANRIALNLAQLKKSGGKLLEQQQLEMKRYHGKNLPVGLHKKHADQPSYNELSILSYDVYGNILEQKSRTDPSESFLWIEEGSLMAATVQNAAANEIAYTSFESAEKGGWSFGGEPYSDKSSKTGNNLYHLGRGSISKSNIPADLENLFLLSFWAKKTSSRTSGAWTFMGKTEMLTDDWQLIQREVTDDRVTLAGQGVLVDELRLHPKDAFMETYTYEPLLGISSHTDQRHYTKYYEYDALGRLATIRNMDRDILEHYAYTYQSQNR</sequence>
<proteinExistence type="predicted"/>
<dbReference type="STRING" id="388280.SAMN04488057_11210"/>